<dbReference type="InterPro" id="IPR005123">
    <property type="entry name" value="Oxoglu/Fe-dep_dioxygenase_dom"/>
</dbReference>
<accession>A0A3S2ZAA7</accession>
<dbReference type="InterPro" id="IPR006620">
    <property type="entry name" value="Pro_4_hyd_alph"/>
</dbReference>
<evidence type="ECO:0000256" key="6">
    <source>
        <dbReference type="ARBA" id="ARBA00023004"/>
    </source>
</evidence>
<feature type="domain" description="Fe2OG dioxygenase" evidence="7">
    <location>
        <begin position="103"/>
        <end position="200"/>
    </location>
</feature>
<reference evidence="9" key="1">
    <citation type="submission" date="2019-01" db="EMBL/GenBank/DDBJ databases">
        <title>Gri0909 isolated from a small marine red alga.</title>
        <authorList>
            <person name="Kim J."/>
            <person name="Jeong S.E."/>
            <person name="Jeon C.O."/>
        </authorList>
    </citation>
    <scope>NUCLEOTIDE SEQUENCE [LARGE SCALE GENOMIC DNA]</scope>
    <source>
        <strain evidence="9">Gri0909</strain>
    </source>
</reference>
<evidence type="ECO:0000256" key="3">
    <source>
        <dbReference type="ARBA" id="ARBA00022896"/>
    </source>
</evidence>
<dbReference type="PANTHER" id="PTHR41536:SF1">
    <property type="entry name" value="PKHD-TYPE HYDROXYLASE YBIX"/>
    <property type="match status" value="1"/>
</dbReference>
<evidence type="ECO:0000313" key="8">
    <source>
        <dbReference type="EMBL" id="RVU38005.1"/>
    </source>
</evidence>
<evidence type="ECO:0000256" key="1">
    <source>
        <dbReference type="ARBA" id="ARBA00001961"/>
    </source>
</evidence>
<proteinExistence type="predicted"/>
<dbReference type="InterPro" id="IPR044862">
    <property type="entry name" value="Pro_4_hyd_alph_FE2OG_OXY"/>
</dbReference>
<evidence type="ECO:0000256" key="2">
    <source>
        <dbReference type="ARBA" id="ARBA00022723"/>
    </source>
</evidence>
<evidence type="ECO:0000256" key="4">
    <source>
        <dbReference type="ARBA" id="ARBA00022964"/>
    </source>
</evidence>
<name>A0A3S2ZAA7_9PROT</name>
<gene>
    <name evidence="8" type="ORF">EOI86_01485</name>
</gene>
<comment type="caution">
    <text evidence="8">The sequence shown here is derived from an EMBL/GenBank/DDBJ whole genome shotgun (WGS) entry which is preliminary data.</text>
</comment>
<evidence type="ECO:0000256" key="5">
    <source>
        <dbReference type="ARBA" id="ARBA00023002"/>
    </source>
</evidence>
<evidence type="ECO:0000259" key="7">
    <source>
        <dbReference type="PROSITE" id="PS51471"/>
    </source>
</evidence>
<dbReference type="GO" id="GO:0031418">
    <property type="term" value="F:L-ascorbic acid binding"/>
    <property type="evidence" value="ECO:0007669"/>
    <property type="project" value="UniProtKB-KW"/>
</dbReference>
<evidence type="ECO:0000313" key="9">
    <source>
        <dbReference type="Proteomes" id="UP000287447"/>
    </source>
</evidence>
<dbReference type="GO" id="GO:0006974">
    <property type="term" value="P:DNA damage response"/>
    <property type="evidence" value="ECO:0007669"/>
    <property type="project" value="TreeGrafter"/>
</dbReference>
<keyword evidence="6" id="KW-0408">Iron</keyword>
<keyword evidence="9" id="KW-1185">Reference proteome</keyword>
<keyword evidence="3" id="KW-0847">Vitamin C</keyword>
<dbReference type="PROSITE" id="PS51471">
    <property type="entry name" value="FE2OG_OXY"/>
    <property type="match status" value="1"/>
</dbReference>
<keyword evidence="4" id="KW-0223">Dioxygenase</keyword>
<dbReference type="Pfam" id="PF13640">
    <property type="entry name" value="2OG-FeII_Oxy_3"/>
    <property type="match status" value="1"/>
</dbReference>
<dbReference type="SMART" id="SM00702">
    <property type="entry name" value="P4Hc"/>
    <property type="match status" value="1"/>
</dbReference>
<organism evidence="8 9">
    <name type="scientific">Hwanghaeella grinnelliae</name>
    <dbReference type="NCBI Taxonomy" id="2500179"/>
    <lineage>
        <taxon>Bacteria</taxon>
        <taxon>Pseudomonadati</taxon>
        <taxon>Pseudomonadota</taxon>
        <taxon>Alphaproteobacteria</taxon>
        <taxon>Rhodospirillales</taxon>
        <taxon>Rhodospirillaceae</taxon>
        <taxon>Hwanghaeella</taxon>
    </lineage>
</organism>
<dbReference type="InterPro" id="IPR023550">
    <property type="entry name" value="PKHD_hydroxylase"/>
</dbReference>
<dbReference type="GO" id="GO:0005506">
    <property type="term" value="F:iron ion binding"/>
    <property type="evidence" value="ECO:0007669"/>
    <property type="project" value="InterPro"/>
</dbReference>
<comment type="cofactor">
    <cofactor evidence="1">
        <name>L-ascorbate</name>
        <dbReference type="ChEBI" id="CHEBI:38290"/>
    </cofactor>
</comment>
<dbReference type="Gene3D" id="2.60.120.620">
    <property type="entry name" value="q2cbj1_9rhob like domain"/>
    <property type="match status" value="1"/>
</dbReference>
<dbReference type="PANTHER" id="PTHR41536">
    <property type="entry name" value="PKHD-TYPE HYDROXYLASE YBIX"/>
    <property type="match status" value="1"/>
</dbReference>
<sequence length="204" mass="23332">MPMRPLYIIPIPPTPPIPGRLPEAFVSRQGLFSDEEMDRIQQAALHRESRRVVVGLDNKVDPDGNLSFVRHLPPNKEMQWAYQRILDVISELNARHFQFDITGIDEPLYHVTYEGNEKGHYNWHIDANAPDRPRRKLAITFQMSHPNEYEGGDLEINMTGIPVTAPKERGTLVMFPANHIHRVTPVTKGTRCALVTWIVGPPFK</sequence>
<dbReference type="GO" id="GO:0006879">
    <property type="term" value="P:intracellular iron ion homeostasis"/>
    <property type="evidence" value="ECO:0007669"/>
    <property type="project" value="TreeGrafter"/>
</dbReference>
<dbReference type="GO" id="GO:0016706">
    <property type="term" value="F:2-oxoglutarate-dependent dioxygenase activity"/>
    <property type="evidence" value="ECO:0007669"/>
    <property type="project" value="InterPro"/>
</dbReference>
<dbReference type="SUPFAM" id="SSF51197">
    <property type="entry name" value="Clavaminate synthase-like"/>
    <property type="match status" value="1"/>
</dbReference>
<dbReference type="Proteomes" id="UP000287447">
    <property type="component" value="Unassembled WGS sequence"/>
</dbReference>
<dbReference type="EMBL" id="SADE01000001">
    <property type="protein sequence ID" value="RVU38005.1"/>
    <property type="molecule type" value="Genomic_DNA"/>
</dbReference>
<keyword evidence="5" id="KW-0560">Oxidoreductase</keyword>
<protein>
    <submittedName>
        <fullName evidence="8">2OG-Fe(II) oxygenase</fullName>
    </submittedName>
</protein>
<keyword evidence="2" id="KW-0479">Metal-binding</keyword>
<dbReference type="AlphaFoldDB" id="A0A3S2ZAA7"/>